<evidence type="ECO:0000256" key="1">
    <source>
        <dbReference type="SAM" id="MobiDB-lite"/>
    </source>
</evidence>
<feature type="compositionally biased region" description="Low complexity" evidence="1">
    <location>
        <begin position="144"/>
        <end position="173"/>
    </location>
</feature>
<dbReference type="AlphaFoldDB" id="A0A9P9A7E5"/>
<reference evidence="2" key="1">
    <citation type="journal article" date="2021" name="Nat. Commun.">
        <title>Genetic determinants of endophytism in the Arabidopsis root mycobiome.</title>
        <authorList>
            <person name="Mesny F."/>
            <person name="Miyauchi S."/>
            <person name="Thiergart T."/>
            <person name="Pickel B."/>
            <person name="Atanasova L."/>
            <person name="Karlsson M."/>
            <person name="Huettel B."/>
            <person name="Barry K.W."/>
            <person name="Haridas S."/>
            <person name="Chen C."/>
            <person name="Bauer D."/>
            <person name="Andreopoulos W."/>
            <person name="Pangilinan J."/>
            <person name="LaButti K."/>
            <person name="Riley R."/>
            <person name="Lipzen A."/>
            <person name="Clum A."/>
            <person name="Drula E."/>
            <person name="Henrissat B."/>
            <person name="Kohler A."/>
            <person name="Grigoriev I.V."/>
            <person name="Martin F.M."/>
            <person name="Hacquard S."/>
        </authorList>
    </citation>
    <scope>NUCLEOTIDE SEQUENCE</scope>
    <source>
        <strain evidence="2">MPI-SDFR-AT-0117</strain>
    </source>
</reference>
<dbReference type="OrthoDB" id="10397541at2759"/>
<evidence type="ECO:0000313" key="2">
    <source>
        <dbReference type="EMBL" id="KAH6668104.1"/>
    </source>
</evidence>
<gene>
    <name evidence="2" type="ORF">F5X68DRAFT_216702</name>
</gene>
<keyword evidence="3" id="KW-1185">Reference proteome</keyword>
<proteinExistence type="predicted"/>
<organism evidence="2 3">
    <name type="scientific">Plectosphaerella plurivora</name>
    <dbReference type="NCBI Taxonomy" id="936078"/>
    <lineage>
        <taxon>Eukaryota</taxon>
        <taxon>Fungi</taxon>
        <taxon>Dikarya</taxon>
        <taxon>Ascomycota</taxon>
        <taxon>Pezizomycotina</taxon>
        <taxon>Sordariomycetes</taxon>
        <taxon>Hypocreomycetidae</taxon>
        <taxon>Glomerellales</taxon>
        <taxon>Plectosphaerellaceae</taxon>
        <taxon>Plectosphaerella</taxon>
    </lineage>
</organism>
<comment type="caution">
    <text evidence="2">The sequence shown here is derived from an EMBL/GenBank/DDBJ whole genome shotgun (WGS) entry which is preliminary data.</text>
</comment>
<accession>A0A9P9A7E5</accession>
<sequence length="198" mass="19292">MRSQLFFATAVSAALVAERQEPACLSALGDAQALITGIPPPPTETGFLEFLAGQTGITTQTAECAIPTVTGEPALVSAYNGYVGELTSWLGSNGAAVQSIFSVCSSDPSFQQIVSGLNLPVDVATICTEYTFATGGASNGGSSNGTATSSGASPTETDSEASSSGSGAAASSTDAPAGAAQTGLAVAAVAIAGFAALL</sequence>
<evidence type="ECO:0000313" key="3">
    <source>
        <dbReference type="Proteomes" id="UP000770015"/>
    </source>
</evidence>
<dbReference type="Proteomes" id="UP000770015">
    <property type="component" value="Unassembled WGS sequence"/>
</dbReference>
<evidence type="ECO:0008006" key="4">
    <source>
        <dbReference type="Google" id="ProtNLM"/>
    </source>
</evidence>
<feature type="region of interest" description="Disordered" evidence="1">
    <location>
        <begin position="138"/>
        <end position="173"/>
    </location>
</feature>
<protein>
    <recommendedName>
        <fullName evidence="4">Infection structure specific protein</fullName>
    </recommendedName>
</protein>
<dbReference type="EMBL" id="JAGSXJ010000034">
    <property type="protein sequence ID" value="KAH6668104.1"/>
    <property type="molecule type" value="Genomic_DNA"/>
</dbReference>
<name>A0A9P9A7E5_9PEZI</name>